<dbReference type="KEGG" id="lhw:BSQ49_00020"/>
<name>A0A3Q8CRV4_9LACO</name>
<dbReference type="InterPro" id="IPR014330">
    <property type="entry name" value="RNA-bd_S4-rel_YaaA"/>
</dbReference>
<dbReference type="PROSITE" id="PS50889">
    <property type="entry name" value="S4"/>
    <property type="match status" value="1"/>
</dbReference>
<organism evidence="2 3">
    <name type="scientific">Liquorilactobacillus hordei</name>
    <dbReference type="NCBI Taxonomy" id="468911"/>
    <lineage>
        <taxon>Bacteria</taxon>
        <taxon>Bacillati</taxon>
        <taxon>Bacillota</taxon>
        <taxon>Bacilli</taxon>
        <taxon>Lactobacillales</taxon>
        <taxon>Lactobacillaceae</taxon>
        <taxon>Liquorilactobacillus</taxon>
    </lineage>
</organism>
<dbReference type="GeneID" id="98309971"/>
<dbReference type="GO" id="GO:0003723">
    <property type="term" value="F:RNA binding"/>
    <property type="evidence" value="ECO:0007669"/>
    <property type="project" value="UniProtKB-KW"/>
</dbReference>
<protein>
    <submittedName>
        <fullName evidence="2">RNA-binding protein</fullName>
    </submittedName>
</protein>
<evidence type="ECO:0000313" key="3">
    <source>
        <dbReference type="Proteomes" id="UP000314960"/>
    </source>
</evidence>
<evidence type="ECO:0000256" key="1">
    <source>
        <dbReference type="PROSITE-ProRule" id="PRU00182"/>
    </source>
</evidence>
<evidence type="ECO:0000313" key="2">
    <source>
        <dbReference type="EMBL" id="AUJ28740.1"/>
    </source>
</evidence>
<dbReference type="NCBIfam" id="TIGR02988">
    <property type="entry name" value="YaaA_near_RecF"/>
    <property type="match status" value="1"/>
</dbReference>
<dbReference type="EMBL" id="CP018176">
    <property type="protein sequence ID" value="AUJ28740.1"/>
    <property type="molecule type" value="Genomic_DNA"/>
</dbReference>
<dbReference type="RefSeq" id="WP_083481931.1">
    <property type="nucleotide sequence ID" value="NZ_CP018176.1"/>
</dbReference>
<dbReference type="Proteomes" id="UP000314960">
    <property type="component" value="Chromosome"/>
</dbReference>
<gene>
    <name evidence="2" type="ORF">BSQ49_00020</name>
</gene>
<dbReference type="SUPFAM" id="SSF55174">
    <property type="entry name" value="Alpha-L RNA-binding motif"/>
    <property type="match status" value="1"/>
</dbReference>
<dbReference type="Gene3D" id="3.10.290.10">
    <property type="entry name" value="RNA-binding S4 domain"/>
    <property type="match status" value="1"/>
</dbReference>
<sequence>MDNEILLKTEYITLGQMLKIASIIDSGGQAKWFLQENEVWVNGEQDNRRGRKLYAGDQVSIPSVGKFLMRSKQAK</sequence>
<reference evidence="2 3" key="1">
    <citation type="submission" date="2016-11" db="EMBL/GenBank/DDBJ databases">
        <title>Interaction between Lactobacillus species and yeast in water kefir.</title>
        <authorList>
            <person name="Behr J."/>
            <person name="Xu D."/>
            <person name="Vogel R.F."/>
        </authorList>
    </citation>
    <scope>NUCLEOTIDE SEQUENCE [LARGE SCALE GENOMIC DNA]</scope>
    <source>
        <strain evidence="2 3">TMW 1.1822</strain>
    </source>
</reference>
<keyword evidence="1" id="KW-0694">RNA-binding</keyword>
<dbReference type="Pfam" id="PF13275">
    <property type="entry name" value="S4_2"/>
    <property type="match status" value="1"/>
</dbReference>
<dbReference type="AlphaFoldDB" id="A0A3Q8CRV4"/>
<dbReference type="InterPro" id="IPR036986">
    <property type="entry name" value="S4_RNA-bd_sf"/>
</dbReference>
<accession>A0A3Q8CRV4</accession>
<proteinExistence type="predicted"/>